<feature type="transmembrane region" description="Helical" evidence="10">
    <location>
        <begin position="421"/>
        <end position="443"/>
    </location>
</feature>
<dbReference type="InterPro" id="IPR048279">
    <property type="entry name" value="MdtK-like"/>
</dbReference>
<accession>A0ABP9W6L1</accession>
<evidence type="ECO:0000256" key="8">
    <source>
        <dbReference type="ARBA" id="ARBA00023136"/>
    </source>
</evidence>
<dbReference type="CDD" id="cd13137">
    <property type="entry name" value="MATE_NorM_like"/>
    <property type="match status" value="1"/>
</dbReference>
<keyword evidence="2" id="KW-0813">Transport</keyword>
<evidence type="ECO:0000256" key="10">
    <source>
        <dbReference type="SAM" id="Phobius"/>
    </source>
</evidence>
<keyword evidence="3" id="KW-0050">Antiport</keyword>
<keyword evidence="7" id="KW-0406">Ion transport</keyword>
<dbReference type="PANTHER" id="PTHR43298">
    <property type="entry name" value="MULTIDRUG RESISTANCE PROTEIN NORM-RELATED"/>
    <property type="match status" value="1"/>
</dbReference>
<feature type="transmembrane region" description="Helical" evidence="10">
    <location>
        <begin position="103"/>
        <end position="122"/>
    </location>
</feature>
<evidence type="ECO:0000313" key="11">
    <source>
        <dbReference type="EMBL" id="GAA5512425.1"/>
    </source>
</evidence>
<dbReference type="Pfam" id="PF01554">
    <property type="entry name" value="MatE"/>
    <property type="match status" value="2"/>
</dbReference>
<dbReference type="InterPro" id="IPR002528">
    <property type="entry name" value="MATE_fam"/>
</dbReference>
<dbReference type="InterPro" id="IPR050222">
    <property type="entry name" value="MATE_MdtK"/>
</dbReference>
<keyword evidence="8 10" id="KW-0472">Membrane</keyword>
<reference evidence="11 12" key="1">
    <citation type="submission" date="2024-02" db="EMBL/GenBank/DDBJ databases">
        <title>Deinococcus carri NBRC 110142.</title>
        <authorList>
            <person name="Ichikawa N."/>
            <person name="Katano-Makiyama Y."/>
            <person name="Hidaka K."/>
        </authorList>
    </citation>
    <scope>NUCLEOTIDE SEQUENCE [LARGE SCALE GENOMIC DNA]</scope>
    <source>
        <strain evidence="11 12">NBRC 110142</strain>
    </source>
</reference>
<dbReference type="Proteomes" id="UP001401887">
    <property type="component" value="Unassembled WGS sequence"/>
</dbReference>
<feature type="transmembrane region" description="Helical" evidence="10">
    <location>
        <begin position="142"/>
        <end position="163"/>
    </location>
</feature>
<name>A0ABP9W6L1_9DEIO</name>
<keyword evidence="12" id="KW-1185">Reference proteome</keyword>
<dbReference type="PANTHER" id="PTHR43298:SF2">
    <property type="entry name" value="FMN_FAD EXPORTER YEEO-RELATED"/>
    <property type="match status" value="1"/>
</dbReference>
<proteinExistence type="predicted"/>
<dbReference type="RefSeq" id="WP_345462252.1">
    <property type="nucleotide sequence ID" value="NZ_BAABRP010000002.1"/>
</dbReference>
<keyword evidence="6 10" id="KW-1133">Transmembrane helix</keyword>
<dbReference type="PIRSF" id="PIRSF006603">
    <property type="entry name" value="DinF"/>
    <property type="match status" value="1"/>
</dbReference>
<dbReference type="NCBIfam" id="TIGR00797">
    <property type="entry name" value="matE"/>
    <property type="match status" value="1"/>
</dbReference>
<feature type="transmembrane region" description="Helical" evidence="10">
    <location>
        <begin position="360"/>
        <end position="383"/>
    </location>
</feature>
<keyword evidence="4" id="KW-1003">Cell membrane</keyword>
<evidence type="ECO:0000256" key="4">
    <source>
        <dbReference type="ARBA" id="ARBA00022475"/>
    </source>
</evidence>
<comment type="caution">
    <text evidence="11">The sequence shown here is derived from an EMBL/GenBank/DDBJ whole genome shotgun (WGS) entry which is preliminary data.</text>
</comment>
<gene>
    <name evidence="11" type="primary">yeeO_2</name>
    <name evidence="11" type="ORF">Dcar01_01139</name>
</gene>
<protein>
    <recommendedName>
        <fullName evidence="9">Multidrug-efflux transporter</fullName>
    </recommendedName>
</protein>
<evidence type="ECO:0000256" key="7">
    <source>
        <dbReference type="ARBA" id="ARBA00023065"/>
    </source>
</evidence>
<keyword evidence="5 10" id="KW-0812">Transmembrane</keyword>
<feature type="transmembrane region" description="Helical" evidence="10">
    <location>
        <begin position="64"/>
        <end position="83"/>
    </location>
</feature>
<feature type="transmembrane region" description="Helical" evidence="10">
    <location>
        <begin position="288"/>
        <end position="307"/>
    </location>
</feature>
<feature type="transmembrane region" description="Helical" evidence="10">
    <location>
        <begin position="328"/>
        <end position="348"/>
    </location>
</feature>
<evidence type="ECO:0000256" key="2">
    <source>
        <dbReference type="ARBA" id="ARBA00022448"/>
    </source>
</evidence>
<evidence type="ECO:0000256" key="9">
    <source>
        <dbReference type="ARBA" id="ARBA00031636"/>
    </source>
</evidence>
<dbReference type="EMBL" id="BAABRP010000002">
    <property type="protein sequence ID" value="GAA5512425.1"/>
    <property type="molecule type" value="Genomic_DNA"/>
</dbReference>
<evidence type="ECO:0000256" key="6">
    <source>
        <dbReference type="ARBA" id="ARBA00022989"/>
    </source>
</evidence>
<feature type="transmembrane region" description="Helical" evidence="10">
    <location>
        <begin position="395"/>
        <end position="415"/>
    </location>
</feature>
<evidence type="ECO:0000256" key="3">
    <source>
        <dbReference type="ARBA" id="ARBA00022449"/>
    </source>
</evidence>
<comment type="subcellular location">
    <subcellularLocation>
        <location evidence="1">Cell membrane</location>
        <topology evidence="1">Multi-pass membrane protein</topology>
    </subcellularLocation>
</comment>
<organism evidence="11 12">
    <name type="scientific">Deinococcus carri</name>
    <dbReference type="NCBI Taxonomy" id="1211323"/>
    <lineage>
        <taxon>Bacteria</taxon>
        <taxon>Thermotogati</taxon>
        <taxon>Deinococcota</taxon>
        <taxon>Deinococci</taxon>
        <taxon>Deinococcales</taxon>
        <taxon>Deinococcaceae</taxon>
        <taxon>Deinococcus</taxon>
    </lineage>
</organism>
<evidence type="ECO:0000313" key="12">
    <source>
        <dbReference type="Proteomes" id="UP001401887"/>
    </source>
</evidence>
<evidence type="ECO:0000256" key="5">
    <source>
        <dbReference type="ARBA" id="ARBA00022692"/>
    </source>
</evidence>
<evidence type="ECO:0000256" key="1">
    <source>
        <dbReference type="ARBA" id="ARBA00004651"/>
    </source>
</evidence>
<sequence length="454" mass="47224">MSELERQVNSGQAAPPVSVTRDLLLLAWPAITENLLQSAVGFADSFFVSRLGLGAVAAVGVSDALLQVFFAVFLAVATASGTFSARATGAKDAAAFQRATVQALWLAVAVGLVCGLLALMLAGPLLTVMGAAPEVRAAGETYFRIVAVPSAVMAVMYAAGAVLRGAGDTRAALKAGLWMNAAHLVLDPLLIFGLGFSGLGLVGAGVATVLARLLGAALLLGRLRRVGALPSSWRGAGPDGSVLRRMARLGVPSALERLAMRFGQIVYFGLILRLGTEVYAAHTLTGNFTLFASVTGTGLAAATSARVGQRLGAGEEEEEARRYALSGVWLSSAFMTGLALLAWVASFWGASLFTSHAHVVALIVLALGIDVLTQPATGVVTALTATLQAGGDTRFPMWTTLVGIWGVRTVGVYLLGVRWGLGLAGVWLAILLDNALRALALWWRYRSGKWIQGL</sequence>